<evidence type="ECO:0000256" key="1">
    <source>
        <dbReference type="SAM" id="MobiDB-lite"/>
    </source>
</evidence>
<sequence length="64" mass="7334">MHEAECKHLSESDNSLKCNPCNREQTHDTNRNSLNFETAVWFNFGSGKKVVDGTVIEVQRHSEK</sequence>
<feature type="region of interest" description="Disordered" evidence="1">
    <location>
        <begin position="1"/>
        <end position="29"/>
    </location>
</feature>
<name>A0A1X7U0J2_AMPQE</name>
<dbReference type="AlphaFoldDB" id="A0A1X7U0J2"/>
<evidence type="ECO:0000313" key="2">
    <source>
        <dbReference type="EnsemblMetazoa" id="Aqu2.1.21340_001"/>
    </source>
</evidence>
<protein>
    <submittedName>
        <fullName evidence="2">Uncharacterized protein</fullName>
    </submittedName>
</protein>
<accession>A0A1X7U0J2</accession>
<feature type="compositionally biased region" description="Basic and acidic residues" evidence="1">
    <location>
        <begin position="1"/>
        <end position="11"/>
    </location>
</feature>
<dbReference type="InParanoid" id="A0A1X7U0J2"/>
<proteinExistence type="predicted"/>
<organism evidence="2">
    <name type="scientific">Amphimedon queenslandica</name>
    <name type="common">Sponge</name>
    <dbReference type="NCBI Taxonomy" id="400682"/>
    <lineage>
        <taxon>Eukaryota</taxon>
        <taxon>Metazoa</taxon>
        <taxon>Porifera</taxon>
        <taxon>Demospongiae</taxon>
        <taxon>Heteroscleromorpha</taxon>
        <taxon>Haplosclerida</taxon>
        <taxon>Niphatidae</taxon>
        <taxon>Amphimedon</taxon>
    </lineage>
</organism>
<reference evidence="2" key="1">
    <citation type="submission" date="2017-05" db="UniProtKB">
        <authorList>
            <consortium name="EnsemblMetazoa"/>
        </authorList>
    </citation>
    <scope>IDENTIFICATION</scope>
</reference>
<dbReference type="EnsemblMetazoa" id="Aqu2.1.21340_001">
    <property type="protein sequence ID" value="Aqu2.1.21340_001"/>
    <property type="gene ID" value="Aqu2.1.21340"/>
</dbReference>